<evidence type="ECO:0000256" key="1">
    <source>
        <dbReference type="ARBA" id="ARBA00023002"/>
    </source>
</evidence>
<dbReference type="PANTHER" id="PTHR10996">
    <property type="entry name" value="2-HYDROXYACID DEHYDROGENASE-RELATED"/>
    <property type="match status" value="1"/>
</dbReference>
<sequence>MSEPRIAITMGQREADAILPADLRARLAECGEVVGGSAEQADVLITGWGSPPLTEAFLARTPRVRVVLHAAGSVKWLVTEAVWERGIMVSSAADANAGPVADYALAAITFAAKKAVAAASAYAAGGAAAWPGFAEREGGDGRTVGVVGASRIGRLILERLVAADTGCRVLLYDPYVSAAEAAKLGVEVVGLGELCGSSSVITLHAPAVPETRHMLDARRLALIPDGGAIVNTARGSLIDTEALVRECTSGRLNAFLDVTEPEPLPTGHPLFSLPNVLVTPHIAGAQGSEVRRLGVWVVEETERWVRGLPLSGRVRREDLCRLA</sequence>
<reference evidence="5" key="1">
    <citation type="journal article" date="2019" name="Int. J. Syst. Evol. Microbiol.">
        <title>The Global Catalogue of Microorganisms (GCM) 10K type strain sequencing project: providing services to taxonomists for standard genome sequencing and annotation.</title>
        <authorList>
            <consortium name="The Broad Institute Genomics Platform"/>
            <consortium name="The Broad Institute Genome Sequencing Center for Infectious Disease"/>
            <person name="Wu L."/>
            <person name="Ma J."/>
        </authorList>
    </citation>
    <scope>NUCLEOTIDE SEQUENCE [LARGE SCALE GENOMIC DNA]</scope>
    <source>
        <strain evidence="5">CECT 8064</strain>
    </source>
</reference>
<evidence type="ECO:0000313" key="4">
    <source>
        <dbReference type="EMBL" id="MFC4513651.1"/>
    </source>
</evidence>
<keyword evidence="5" id="KW-1185">Reference proteome</keyword>
<feature type="domain" description="D-isomer specific 2-hydroxyacid dehydrogenase NAD-binding" evidence="3">
    <location>
        <begin position="130"/>
        <end position="283"/>
    </location>
</feature>
<dbReference type="RefSeq" id="WP_417922764.1">
    <property type="nucleotide sequence ID" value="NZ_JBHSFS010000005.1"/>
</dbReference>
<name>A0ABV9BHY5_9ACTN</name>
<proteinExistence type="predicted"/>
<evidence type="ECO:0000256" key="2">
    <source>
        <dbReference type="ARBA" id="ARBA00023027"/>
    </source>
</evidence>
<dbReference type="SUPFAM" id="SSF51735">
    <property type="entry name" value="NAD(P)-binding Rossmann-fold domains"/>
    <property type="match status" value="1"/>
</dbReference>
<dbReference type="Proteomes" id="UP001595990">
    <property type="component" value="Unassembled WGS sequence"/>
</dbReference>
<dbReference type="InterPro" id="IPR050223">
    <property type="entry name" value="D-isomer_2-hydroxyacid_DH"/>
</dbReference>
<gene>
    <name evidence="4" type="ORF">ACFPEN_11965</name>
</gene>
<evidence type="ECO:0000313" key="5">
    <source>
        <dbReference type="Proteomes" id="UP001595990"/>
    </source>
</evidence>
<dbReference type="EMBL" id="JBHSFS010000005">
    <property type="protein sequence ID" value="MFC4513651.1"/>
    <property type="molecule type" value="Genomic_DNA"/>
</dbReference>
<dbReference type="InterPro" id="IPR036291">
    <property type="entry name" value="NAD(P)-bd_dom_sf"/>
</dbReference>
<dbReference type="SUPFAM" id="SSF52283">
    <property type="entry name" value="Formate/glycerate dehydrogenase catalytic domain-like"/>
    <property type="match status" value="1"/>
</dbReference>
<dbReference type="Gene3D" id="3.40.50.720">
    <property type="entry name" value="NAD(P)-binding Rossmann-like Domain"/>
    <property type="match status" value="2"/>
</dbReference>
<accession>A0ABV9BHY5</accession>
<evidence type="ECO:0000259" key="3">
    <source>
        <dbReference type="Pfam" id="PF02826"/>
    </source>
</evidence>
<dbReference type="Pfam" id="PF02826">
    <property type="entry name" value="2-Hacid_dh_C"/>
    <property type="match status" value="1"/>
</dbReference>
<organism evidence="4 5">
    <name type="scientific">Streptomyces ehimensis</name>
    <dbReference type="NCBI Taxonomy" id="68195"/>
    <lineage>
        <taxon>Bacteria</taxon>
        <taxon>Bacillati</taxon>
        <taxon>Actinomycetota</taxon>
        <taxon>Actinomycetes</taxon>
        <taxon>Kitasatosporales</taxon>
        <taxon>Streptomycetaceae</taxon>
        <taxon>Streptomyces</taxon>
    </lineage>
</organism>
<keyword evidence="1" id="KW-0560">Oxidoreductase</keyword>
<dbReference type="InterPro" id="IPR006140">
    <property type="entry name" value="D-isomer_DH_NAD-bd"/>
</dbReference>
<dbReference type="CDD" id="cd12167">
    <property type="entry name" value="2-Hacid_dh_8"/>
    <property type="match status" value="1"/>
</dbReference>
<comment type="caution">
    <text evidence="4">The sequence shown here is derived from an EMBL/GenBank/DDBJ whole genome shotgun (WGS) entry which is preliminary data.</text>
</comment>
<protein>
    <submittedName>
        <fullName evidence="4">Hydroxyacid dehydrogenase</fullName>
    </submittedName>
</protein>
<keyword evidence="2" id="KW-0520">NAD</keyword>
<dbReference type="PANTHER" id="PTHR10996:SF178">
    <property type="entry name" value="2-HYDROXYACID DEHYDROGENASE YGL185C-RELATED"/>
    <property type="match status" value="1"/>
</dbReference>